<gene>
    <name evidence="1" type="ORF">F5144DRAFT_644837</name>
</gene>
<feature type="non-terminal residue" evidence="1">
    <location>
        <position position="149"/>
    </location>
</feature>
<organism evidence="1 2">
    <name type="scientific">Chaetomium tenue</name>
    <dbReference type="NCBI Taxonomy" id="1854479"/>
    <lineage>
        <taxon>Eukaryota</taxon>
        <taxon>Fungi</taxon>
        <taxon>Dikarya</taxon>
        <taxon>Ascomycota</taxon>
        <taxon>Pezizomycotina</taxon>
        <taxon>Sordariomycetes</taxon>
        <taxon>Sordariomycetidae</taxon>
        <taxon>Sordariales</taxon>
        <taxon>Chaetomiaceae</taxon>
        <taxon>Chaetomium</taxon>
    </lineage>
</organism>
<protein>
    <submittedName>
        <fullName evidence="1">Uncharacterized protein</fullName>
    </submittedName>
</protein>
<evidence type="ECO:0000313" key="1">
    <source>
        <dbReference type="EMBL" id="KAH6636137.1"/>
    </source>
</evidence>
<dbReference type="EMBL" id="JAGIZQ010000003">
    <property type="protein sequence ID" value="KAH6636137.1"/>
    <property type="molecule type" value="Genomic_DNA"/>
</dbReference>
<keyword evidence="2" id="KW-1185">Reference proteome</keyword>
<evidence type="ECO:0000313" key="2">
    <source>
        <dbReference type="Proteomes" id="UP000724584"/>
    </source>
</evidence>
<comment type="caution">
    <text evidence="1">The sequence shown here is derived from an EMBL/GenBank/DDBJ whole genome shotgun (WGS) entry which is preliminary data.</text>
</comment>
<name>A0ACB7PCT8_9PEZI</name>
<dbReference type="Proteomes" id="UP000724584">
    <property type="component" value="Unassembled WGS sequence"/>
</dbReference>
<sequence>MQRFPLFSFVSTVCCCPVTRSRIDSKPGLLVTVQSERATTLRQLSWVAQTRHSSSADTRGDARLRHSPARRHAGRPTLLITGTESLLASNPYIRSLILPSPPAASPNSTSLTSGGGANLTRRDTSDTLLPNICSPHATRSPALPTISAT</sequence>
<proteinExistence type="predicted"/>
<accession>A0ACB7PCT8</accession>
<reference evidence="1 2" key="1">
    <citation type="journal article" date="2021" name="Nat. Commun.">
        <title>Genetic determinants of endophytism in the Arabidopsis root mycobiome.</title>
        <authorList>
            <person name="Mesny F."/>
            <person name="Miyauchi S."/>
            <person name="Thiergart T."/>
            <person name="Pickel B."/>
            <person name="Atanasova L."/>
            <person name="Karlsson M."/>
            <person name="Huettel B."/>
            <person name="Barry K.W."/>
            <person name="Haridas S."/>
            <person name="Chen C."/>
            <person name="Bauer D."/>
            <person name="Andreopoulos W."/>
            <person name="Pangilinan J."/>
            <person name="LaButti K."/>
            <person name="Riley R."/>
            <person name="Lipzen A."/>
            <person name="Clum A."/>
            <person name="Drula E."/>
            <person name="Henrissat B."/>
            <person name="Kohler A."/>
            <person name="Grigoriev I.V."/>
            <person name="Martin F.M."/>
            <person name="Hacquard S."/>
        </authorList>
    </citation>
    <scope>NUCLEOTIDE SEQUENCE [LARGE SCALE GENOMIC DNA]</scope>
    <source>
        <strain evidence="1 2">MPI-SDFR-AT-0079</strain>
    </source>
</reference>